<name>A0A4Q2R9W7_9HYPH</name>
<gene>
    <name evidence="2" type="ORF">D3272_25000</name>
</gene>
<dbReference type="EMBL" id="QYBC01000032">
    <property type="protein sequence ID" value="RYB01648.1"/>
    <property type="molecule type" value="Genomic_DNA"/>
</dbReference>
<dbReference type="Proteomes" id="UP000289411">
    <property type="component" value="Unassembled WGS sequence"/>
</dbReference>
<dbReference type="Pfam" id="PF20293">
    <property type="entry name" value="MC6"/>
    <property type="match status" value="1"/>
</dbReference>
<comment type="caution">
    <text evidence="2">The sequence shown here is derived from an EMBL/GenBank/DDBJ whole genome shotgun (WGS) entry which is preliminary data.</text>
</comment>
<evidence type="ECO:0000313" key="3">
    <source>
        <dbReference type="Proteomes" id="UP000289411"/>
    </source>
</evidence>
<organism evidence="2 3">
    <name type="scientific">Lichenibacterium ramalinae</name>
    <dbReference type="NCBI Taxonomy" id="2316527"/>
    <lineage>
        <taxon>Bacteria</taxon>
        <taxon>Pseudomonadati</taxon>
        <taxon>Pseudomonadota</taxon>
        <taxon>Alphaproteobacteria</taxon>
        <taxon>Hyphomicrobiales</taxon>
        <taxon>Lichenihabitantaceae</taxon>
        <taxon>Lichenibacterium</taxon>
    </lineage>
</organism>
<dbReference type="RefSeq" id="WP_129221956.1">
    <property type="nucleotide sequence ID" value="NZ_QYBC01000032.1"/>
</dbReference>
<reference evidence="2 3" key="1">
    <citation type="submission" date="2018-09" db="EMBL/GenBank/DDBJ databases">
        <authorList>
            <person name="Grouzdev D.S."/>
            <person name="Krutkina M.S."/>
        </authorList>
    </citation>
    <scope>NUCLEOTIDE SEQUENCE [LARGE SCALE GENOMIC DNA]</scope>
    <source>
        <strain evidence="2 3">RmlP001</strain>
    </source>
</reference>
<keyword evidence="1" id="KW-0472">Membrane</keyword>
<accession>A0A4Q2R9W7</accession>
<keyword evidence="1" id="KW-1133">Transmembrane helix</keyword>
<reference evidence="2 3" key="2">
    <citation type="submission" date="2019-02" db="EMBL/GenBank/DDBJ databases">
        <title>'Lichenibacterium ramalinii' gen. nov. sp. nov., 'Lichenibacterium minor' gen. nov. sp. nov.</title>
        <authorList>
            <person name="Pankratov T."/>
        </authorList>
    </citation>
    <scope>NUCLEOTIDE SEQUENCE [LARGE SCALE GENOMIC DNA]</scope>
    <source>
        <strain evidence="2 3">RmlP001</strain>
    </source>
</reference>
<dbReference type="OrthoDB" id="4555046at2"/>
<proteinExistence type="predicted"/>
<feature type="transmembrane region" description="Helical" evidence="1">
    <location>
        <begin position="48"/>
        <end position="67"/>
    </location>
</feature>
<dbReference type="InterPro" id="IPR046897">
    <property type="entry name" value="ABC-3C_MC6"/>
</dbReference>
<keyword evidence="1" id="KW-0812">Transmembrane</keyword>
<dbReference type="AlphaFoldDB" id="A0A4Q2R9W7"/>
<evidence type="ECO:0000313" key="2">
    <source>
        <dbReference type="EMBL" id="RYB01648.1"/>
    </source>
</evidence>
<protein>
    <submittedName>
        <fullName evidence="2">Uncharacterized protein</fullName>
    </submittedName>
</protein>
<sequence length="81" mass="9610">MILPDRNIAPDRALLTISGTLFEKLNEPTTISRLWDDTRETYRKKPIAYSWFLLAVDLLFLMNLVWFDQDGLLRRSNRRPT</sequence>
<keyword evidence="3" id="KW-1185">Reference proteome</keyword>
<evidence type="ECO:0000256" key="1">
    <source>
        <dbReference type="SAM" id="Phobius"/>
    </source>
</evidence>